<dbReference type="AlphaFoldDB" id="A0A239EB57"/>
<dbReference type="Proteomes" id="UP000198373">
    <property type="component" value="Unassembled WGS sequence"/>
</dbReference>
<keyword evidence="2" id="KW-1185">Reference proteome</keyword>
<dbReference type="RefSeq" id="WP_089305326.1">
    <property type="nucleotide sequence ID" value="NZ_FZOO01000004.1"/>
</dbReference>
<accession>A0A239EB57</accession>
<dbReference type="SUPFAM" id="SSF52091">
    <property type="entry name" value="SpoIIaa-like"/>
    <property type="match status" value="1"/>
</dbReference>
<gene>
    <name evidence="1" type="ORF">SAMN06893096_10417</name>
</gene>
<dbReference type="OrthoDB" id="5198113at2"/>
<sequence>MTPESADDPANRRGVVRLLNTTGGRLLCLAGAVDAAAVDAFWRRYGREPARVDRIDARSVTALSAPGAELLLDHVEAAERAGRPVELRPSPAVTRVLTGRERG</sequence>
<protein>
    <submittedName>
        <fullName evidence="1">STAS domain-containing protein</fullName>
    </submittedName>
</protein>
<reference evidence="2" key="1">
    <citation type="submission" date="2017-06" db="EMBL/GenBank/DDBJ databases">
        <authorList>
            <person name="Varghese N."/>
            <person name="Submissions S."/>
        </authorList>
    </citation>
    <scope>NUCLEOTIDE SEQUENCE [LARGE SCALE GENOMIC DNA]</scope>
    <source>
        <strain evidence="2">DSM 46839</strain>
    </source>
</reference>
<dbReference type="InterPro" id="IPR036513">
    <property type="entry name" value="STAS_dom_sf"/>
</dbReference>
<proteinExistence type="predicted"/>
<evidence type="ECO:0000313" key="1">
    <source>
        <dbReference type="EMBL" id="SNS41478.1"/>
    </source>
</evidence>
<dbReference type="EMBL" id="FZOO01000004">
    <property type="protein sequence ID" value="SNS41478.1"/>
    <property type="molecule type" value="Genomic_DNA"/>
</dbReference>
<evidence type="ECO:0000313" key="2">
    <source>
        <dbReference type="Proteomes" id="UP000198373"/>
    </source>
</evidence>
<name>A0A239EB57_9ACTN</name>
<organism evidence="1 2">
    <name type="scientific">Geodermatophilus pulveris</name>
    <dbReference type="NCBI Taxonomy" id="1564159"/>
    <lineage>
        <taxon>Bacteria</taxon>
        <taxon>Bacillati</taxon>
        <taxon>Actinomycetota</taxon>
        <taxon>Actinomycetes</taxon>
        <taxon>Geodermatophilales</taxon>
        <taxon>Geodermatophilaceae</taxon>
        <taxon>Geodermatophilus</taxon>
    </lineage>
</organism>